<feature type="domain" description="Glucose-methanol-choline oxidoreductase N-terminal" evidence="5">
    <location>
        <begin position="175"/>
        <end position="244"/>
    </location>
</feature>
<comment type="similarity">
    <text evidence="1">Belongs to the GMC oxidoreductase family.</text>
</comment>
<keyword evidence="3" id="KW-0274">FAD</keyword>
<evidence type="ECO:0000256" key="3">
    <source>
        <dbReference type="ARBA" id="ARBA00022827"/>
    </source>
</evidence>
<dbReference type="InterPro" id="IPR000172">
    <property type="entry name" value="GMC_OxRdtase_N"/>
</dbReference>
<dbReference type="Pfam" id="PF00732">
    <property type="entry name" value="GMC_oxred_N"/>
    <property type="match status" value="1"/>
</dbReference>
<dbReference type="PANTHER" id="PTHR46056">
    <property type="entry name" value="LONG-CHAIN-ALCOHOL OXIDASE"/>
    <property type="match status" value="1"/>
</dbReference>
<name>A0A2U3LYV3_9FIRM</name>
<accession>A0A2U3LYV3</accession>
<dbReference type="Proteomes" id="UP000238916">
    <property type="component" value="Unassembled WGS sequence"/>
</dbReference>
<reference evidence="8" key="1">
    <citation type="submission" date="2018-02" db="EMBL/GenBank/DDBJ databases">
        <authorList>
            <person name="Hausmann B."/>
        </authorList>
    </citation>
    <scope>NUCLEOTIDE SEQUENCE [LARGE SCALE GENOMIC DNA]</scope>
    <source>
        <strain evidence="8">Peat soil MAG SbF1</strain>
    </source>
</reference>
<keyword evidence="4" id="KW-0560">Oxidoreductase</keyword>
<evidence type="ECO:0000259" key="6">
    <source>
        <dbReference type="Pfam" id="PF05199"/>
    </source>
</evidence>
<sequence length="432" mass="47446">MLNQAGLAIKGMNRMSLEKKNWDVIIVGTGPSGACIAREMARHHKKVLLLEKGQADLSINIPRMLKNKEMMFIGKGKTLVRGIRTGGTSVLYYGTAYDPPAKLFAKFGIDLSNEVEELRRELPLAPLRDELIGPAAQKNWESAVNLGFAWGKLDKFIYQDLCAPGHFPDEALWNATRYVKDAVESGAVLLTCSEVTRVIVNGKQAIGVEATVQGERQKMYASQIVLSAGGLGTAQILQASKINKAGEGFFCDPITIVQGLTEGFEAGKEIPMAAGMIFEKEGFVLTDLTLPKLVYQLFSVQALRPNRVWQHGRTMGIMVKVRDGLGGSIKRGKVHKIFSEADKQTMQLGEIKAKEILLHAGAKRLYNTVWTSAHPGGLVRIGEIVDSNLKSEYDNLYVCDCSVIPTEWGLPPTLTVLALAKRLTKHLLFRAL</sequence>
<dbReference type="InterPro" id="IPR036188">
    <property type="entry name" value="FAD/NAD-bd_sf"/>
</dbReference>
<evidence type="ECO:0000256" key="1">
    <source>
        <dbReference type="ARBA" id="ARBA00010790"/>
    </source>
</evidence>
<feature type="domain" description="Glucose-methanol-choline oxidoreductase C-terminal" evidence="6">
    <location>
        <begin position="363"/>
        <end position="420"/>
    </location>
</feature>
<evidence type="ECO:0000313" key="8">
    <source>
        <dbReference type="Proteomes" id="UP000238916"/>
    </source>
</evidence>
<keyword evidence="2" id="KW-0285">Flavoprotein</keyword>
<evidence type="ECO:0000313" key="7">
    <source>
        <dbReference type="EMBL" id="SPF57019.1"/>
    </source>
</evidence>
<proteinExistence type="inferred from homology"/>
<dbReference type="InterPro" id="IPR007867">
    <property type="entry name" value="GMC_OxRtase_C"/>
</dbReference>
<evidence type="ECO:0000259" key="5">
    <source>
        <dbReference type="Pfam" id="PF00732"/>
    </source>
</evidence>
<dbReference type="GO" id="GO:0016614">
    <property type="term" value="F:oxidoreductase activity, acting on CH-OH group of donors"/>
    <property type="evidence" value="ECO:0007669"/>
    <property type="project" value="InterPro"/>
</dbReference>
<organism evidence="7 8">
    <name type="scientific">Candidatus Desulfosporosinus infrequens</name>
    <dbReference type="NCBI Taxonomy" id="2043169"/>
    <lineage>
        <taxon>Bacteria</taxon>
        <taxon>Bacillati</taxon>
        <taxon>Bacillota</taxon>
        <taxon>Clostridia</taxon>
        <taxon>Eubacteriales</taxon>
        <taxon>Desulfitobacteriaceae</taxon>
        <taxon>Desulfosporosinus</taxon>
    </lineage>
</organism>
<gene>
    <name evidence="7" type="ORF">SBF1_990021</name>
</gene>
<dbReference type="AlphaFoldDB" id="A0A2U3LYV3"/>
<protein>
    <submittedName>
        <fullName evidence="7">FAD dependent oxidoreductase family protein</fullName>
    </submittedName>
</protein>
<dbReference type="EMBL" id="OMOF01000971">
    <property type="protein sequence ID" value="SPF57019.1"/>
    <property type="molecule type" value="Genomic_DNA"/>
</dbReference>
<evidence type="ECO:0000256" key="2">
    <source>
        <dbReference type="ARBA" id="ARBA00022630"/>
    </source>
</evidence>
<dbReference type="SUPFAM" id="SSF51905">
    <property type="entry name" value="FAD/NAD(P)-binding domain"/>
    <property type="match status" value="1"/>
</dbReference>
<evidence type="ECO:0000256" key="4">
    <source>
        <dbReference type="ARBA" id="ARBA00023002"/>
    </source>
</evidence>
<dbReference type="GO" id="GO:0050660">
    <property type="term" value="F:flavin adenine dinucleotide binding"/>
    <property type="evidence" value="ECO:0007669"/>
    <property type="project" value="InterPro"/>
</dbReference>
<dbReference type="PANTHER" id="PTHR46056:SF12">
    <property type="entry name" value="LONG-CHAIN-ALCOHOL OXIDASE"/>
    <property type="match status" value="1"/>
</dbReference>
<dbReference type="Pfam" id="PF05199">
    <property type="entry name" value="GMC_oxred_C"/>
    <property type="match status" value="1"/>
</dbReference>
<dbReference type="Pfam" id="PF13450">
    <property type="entry name" value="NAD_binding_8"/>
    <property type="match status" value="1"/>
</dbReference>
<dbReference type="Gene3D" id="3.50.50.60">
    <property type="entry name" value="FAD/NAD(P)-binding domain"/>
    <property type="match status" value="2"/>
</dbReference>